<feature type="transmembrane region" description="Helical" evidence="1">
    <location>
        <begin position="12"/>
        <end position="32"/>
    </location>
</feature>
<dbReference type="NCBIfam" id="TIGR02532">
    <property type="entry name" value="IV_pilin_GFxxxE"/>
    <property type="match status" value="1"/>
</dbReference>
<dbReference type="Proteomes" id="UP001314796">
    <property type="component" value="Unassembled WGS sequence"/>
</dbReference>
<evidence type="ECO:0000313" key="3">
    <source>
        <dbReference type="Proteomes" id="UP001314796"/>
    </source>
</evidence>
<dbReference type="SUPFAM" id="SSF54523">
    <property type="entry name" value="Pili subunits"/>
    <property type="match status" value="1"/>
</dbReference>
<evidence type="ECO:0000313" key="2">
    <source>
        <dbReference type="EMBL" id="MBM7613984.1"/>
    </source>
</evidence>
<proteinExistence type="predicted"/>
<protein>
    <submittedName>
        <fullName evidence="2">Prepilin-type N-terminal cleavage/methylation domain-containing protein</fullName>
    </submittedName>
</protein>
<gene>
    <name evidence="2" type="ORF">JOC73_000493</name>
</gene>
<keyword evidence="1" id="KW-0812">Transmembrane</keyword>
<accession>A0ABS2NM36</accession>
<comment type="caution">
    <text evidence="2">The sequence shown here is derived from an EMBL/GenBank/DDBJ whole genome shotgun (WGS) entry which is preliminary data.</text>
</comment>
<keyword evidence="3" id="KW-1185">Reference proteome</keyword>
<dbReference type="Pfam" id="PF07963">
    <property type="entry name" value="N_methyl"/>
    <property type="match status" value="1"/>
</dbReference>
<dbReference type="PROSITE" id="PS00409">
    <property type="entry name" value="PROKAR_NTER_METHYL"/>
    <property type="match status" value="1"/>
</dbReference>
<name>A0ABS2NM36_9FIRM</name>
<dbReference type="EMBL" id="JAFBEE010000002">
    <property type="protein sequence ID" value="MBM7613984.1"/>
    <property type="molecule type" value="Genomic_DNA"/>
</dbReference>
<reference evidence="2 3" key="1">
    <citation type="submission" date="2021-01" db="EMBL/GenBank/DDBJ databases">
        <title>Genomic Encyclopedia of Type Strains, Phase IV (KMG-IV): sequencing the most valuable type-strain genomes for metagenomic binning, comparative biology and taxonomic classification.</title>
        <authorList>
            <person name="Goeker M."/>
        </authorList>
    </citation>
    <scope>NUCLEOTIDE SEQUENCE [LARGE SCALE GENOMIC DNA]</scope>
    <source>
        <strain evidence="2 3">DSM 25890</strain>
    </source>
</reference>
<sequence length="169" mass="18812">MRYVINRRGFTLVEVLIVVAFVGVLATLAYSLQFFGLKSFVAGGNQANIQQNVRLASTVLRRDLKNATSVGLVENSQPLEVDSEAYRLVDDHLIKVNTNFSTEAVIEDISITLEGINGSVMLIYEITGKNGFSLKNQILLNNLILEEIGGQIVLDNVYSLRNYRLIFTQ</sequence>
<dbReference type="InterPro" id="IPR045584">
    <property type="entry name" value="Pilin-like"/>
</dbReference>
<organism evidence="2 3">
    <name type="scientific">Alkaliphilus hydrothermalis</name>
    <dbReference type="NCBI Taxonomy" id="1482730"/>
    <lineage>
        <taxon>Bacteria</taxon>
        <taxon>Bacillati</taxon>
        <taxon>Bacillota</taxon>
        <taxon>Clostridia</taxon>
        <taxon>Peptostreptococcales</taxon>
        <taxon>Natronincolaceae</taxon>
        <taxon>Alkaliphilus</taxon>
    </lineage>
</organism>
<dbReference type="RefSeq" id="WP_204400264.1">
    <property type="nucleotide sequence ID" value="NZ_JAFBEE010000002.1"/>
</dbReference>
<dbReference type="Gene3D" id="3.30.700.10">
    <property type="entry name" value="Glycoprotein, Type 4 Pilin"/>
    <property type="match status" value="1"/>
</dbReference>
<evidence type="ECO:0000256" key="1">
    <source>
        <dbReference type="SAM" id="Phobius"/>
    </source>
</evidence>
<dbReference type="InterPro" id="IPR012902">
    <property type="entry name" value="N_methyl_site"/>
</dbReference>
<keyword evidence="1" id="KW-1133">Transmembrane helix</keyword>
<keyword evidence="1" id="KW-0472">Membrane</keyword>